<comment type="caution">
    <text evidence="2">The sequence shown here is derived from an EMBL/GenBank/DDBJ whole genome shotgun (WGS) entry which is preliminary data.</text>
</comment>
<reference evidence="2" key="1">
    <citation type="submission" date="2022-11" db="EMBL/GenBank/DDBJ databases">
        <authorList>
            <person name="Petersen C."/>
        </authorList>
    </citation>
    <scope>NUCLEOTIDE SEQUENCE</scope>
    <source>
        <strain evidence="2">IBT 29864</strain>
    </source>
</reference>
<dbReference type="PANTHER" id="PTHR39599">
    <property type="entry name" value="GPI-ANCHORED PROTEIN (EUROFUNG)-RELATED-RELATED"/>
    <property type="match status" value="1"/>
</dbReference>
<dbReference type="AlphaFoldDB" id="A0A9W9SKN0"/>
<dbReference type="RefSeq" id="XP_056557869.1">
    <property type="nucleotide sequence ID" value="XM_056695657.1"/>
</dbReference>
<feature type="chain" id="PRO_5040929602" evidence="1">
    <location>
        <begin position="20"/>
        <end position="260"/>
    </location>
</feature>
<keyword evidence="3" id="KW-1185">Reference proteome</keyword>
<evidence type="ECO:0000256" key="1">
    <source>
        <dbReference type="SAM" id="SignalP"/>
    </source>
</evidence>
<dbReference type="PANTHER" id="PTHR39599:SF1">
    <property type="entry name" value="GPI-ANCHORED PROTEIN (EUROFUNG)"/>
    <property type="match status" value="1"/>
</dbReference>
<dbReference type="EMBL" id="JAPZBS010000002">
    <property type="protein sequence ID" value="KAJ5380298.1"/>
    <property type="molecule type" value="Genomic_DNA"/>
</dbReference>
<keyword evidence="1" id="KW-0732">Signal</keyword>
<sequence>MRASWWIGVWASFLPSVLSIETAPFSAPQTIESNKRAFEVLQILRRAENNCPTGYNPCTSLGNSNACCKQGTNCSRDAANNIACCPTGASCTGSLTGASTATSTGTSFMFPQGATATTTTTTADSSAASVTGSTISGAYPFVYVPTTFANAATCSSYYSLCRSEYTQCTAQLMGRYGVTVGGSGGAGVTVEAVTATSQATSICSSLSQQACHGLQLNYCATVVATGTSHATSGNGAVPVRTTSLHDLMLGLMVGIAGVFI</sequence>
<protein>
    <submittedName>
        <fullName evidence="2">Uncharacterized protein</fullName>
    </submittedName>
</protein>
<evidence type="ECO:0000313" key="3">
    <source>
        <dbReference type="Proteomes" id="UP001147782"/>
    </source>
</evidence>
<accession>A0A9W9SKN0</accession>
<dbReference type="GeneID" id="81434834"/>
<reference evidence="2" key="2">
    <citation type="journal article" date="2023" name="IMA Fungus">
        <title>Comparative genomic study of the Penicillium genus elucidates a diverse pangenome and 15 lateral gene transfer events.</title>
        <authorList>
            <person name="Petersen C."/>
            <person name="Sorensen T."/>
            <person name="Nielsen M.R."/>
            <person name="Sondergaard T.E."/>
            <person name="Sorensen J.L."/>
            <person name="Fitzpatrick D.A."/>
            <person name="Frisvad J.C."/>
            <person name="Nielsen K.L."/>
        </authorList>
    </citation>
    <scope>NUCLEOTIDE SEQUENCE</scope>
    <source>
        <strain evidence="2">IBT 29864</strain>
    </source>
</reference>
<gene>
    <name evidence="2" type="ORF">N7496_002726</name>
</gene>
<proteinExistence type="predicted"/>
<dbReference type="Proteomes" id="UP001147782">
    <property type="component" value="Unassembled WGS sequence"/>
</dbReference>
<evidence type="ECO:0000313" key="2">
    <source>
        <dbReference type="EMBL" id="KAJ5380298.1"/>
    </source>
</evidence>
<organism evidence="2 3">
    <name type="scientific">Penicillium cataractarum</name>
    <dbReference type="NCBI Taxonomy" id="2100454"/>
    <lineage>
        <taxon>Eukaryota</taxon>
        <taxon>Fungi</taxon>
        <taxon>Dikarya</taxon>
        <taxon>Ascomycota</taxon>
        <taxon>Pezizomycotina</taxon>
        <taxon>Eurotiomycetes</taxon>
        <taxon>Eurotiomycetidae</taxon>
        <taxon>Eurotiales</taxon>
        <taxon>Aspergillaceae</taxon>
        <taxon>Penicillium</taxon>
    </lineage>
</organism>
<dbReference type="OrthoDB" id="5410926at2759"/>
<feature type="signal peptide" evidence="1">
    <location>
        <begin position="1"/>
        <end position="19"/>
    </location>
</feature>
<name>A0A9W9SKN0_9EURO</name>